<organism evidence="5">
    <name type="scientific">Candidatus Iainarchaeum sp</name>
    <dbReference type="NCBI Taxonomy" id="3101447"/>
    <lineage>
        <taxon>Archaea</taxon>
        <taxon>Candidatus Iainarchaeota</taxon>
        <taxon>Candidatus Iainarchaeia</taxon>
        <taxon>Candidatus Iainarchaeales</taxon>
        <taxon>Candidatus Iainarchaeaceae</taxon>
        <taxon>Candidatus Iainarchaeum</taxon>
    </lineage>
</organism>
<dbReference type="InterPro" id="IPR047575">
    <property type="entry name" value="Sm"/>
</dbReference>
<dbReference type="GO" id="GO:0000398">
    <property type="term" value="P:mRNA splicing, via spliceosome"/>
    <property type="evidence" value="ECO:0007669"/>
    <property type="project" value="InterPro"/>
</dbReference>
<dbReference type="Proteomes" id="UP000596004">
    <property type="component" value="Chromosome"/>
</dbReference>
<dbReference type="InterPro" id="IPR010920">
    <property type="entry name" value="LSM_dom_sf"/>
</dbReference>
<dbReference type="AlphaFoldDB" id="A0A7T9I1Y9"/>
<feature type="domain" description="Sm" evidence="4">
    <location>
        <begin position="10"/>
        <end position="78"/>
    </location>
</feature>
<dbReference type="SUPFAM" id="SSF50182">
    <property type="entry name" value="Sm-like ribonucleoproteins"/>
    <property type="match status" value="1"/>
</dbReference>
<evidence type="ECO:0000256" key="3">
    <source>
        <dbReference type="ARBA" id="ARBA00023274"/>
    </source>
</evidence>
<dbReference type="PANTHER" id="PTHR11021:SF0">
    <property type="entry name" value="SMALL NUCLEAR RIBONUCLEOPROTEIN F"/>
    <property type="match status" value="1"/>
</dbReference>
<dbReference type="InterPro" id="IPR016487">
    <property type="entry name" value="Lsm6/sSmF"/>
</dbReference>
<dbReference type="SMART" id="SM00651">
    <property type="entry name" value="Sm"/>
    <property type="match status" value="1"/>
</dbReference>
<dbReference type="PANTHER" id="PTHR11021">
    <property type="entry name" value="SMALL NUCLEAR RIBONUCLEOPROTEIN F SNRNP-F"/>
    <property type="match status" value="1"/>
</dbReference>
<evidence type="ECO:0000313" key="5">
    <source>
        <dbReference type="EMBL" id="QQR92541.1"/>
    </source>
</evidence>
<accession>A0A7T9I1Y9</accession>
<evidence type="ECO:0000256" key="1">
    <source>
        <dbReference type="ARBA" id="ARBA00006850"/>
    </source>
</evidence>
<dbReference type="Gene3D" id="2.30.30.100">
    <property type="match status" value="1"/>
</dbReference>
<proteinExistence type="inferred from homology"/>
<dbReference type="GO" id="GO:0003723">
    <property type="term" value="F:RNA binding"/>
    <property type="evidence" value="ECO:0007669"/>
    <property type="project" value="InterPro"/>
</dbReference>
<dbReference type="InterPro" id="IPR022901">
    <property type="entry name" value="snRNP_Sm-like_arc"/>
</dbReference>
<gene>
    <name evidence="5" type="ORF">IPJ89_05345</name>
</gene>
<keyword evidence="3" id="KW-0687">Ribonucleoprotein</keyword>
<dbReference type="PROSITE" id="PS52002">
    <property type="entry name" value="SM"/>
    <property type="match status" value="1"/>
</dbReference>
<protein>
    <recommendedName>
        <fullName evidence="2">Putative snRNP Sm-like protein</fullName>
    </recommendedName>
</protein>
<evidence type="ECO:0000259" key="4">
    <source>
        <dbReference type="PROSITE" id="PS52002"/>
    </source>
</evidence>
<reference evidence="5" key="1">
    <citation type="submission" date="2020-11" db="EMBL/GenBank/DDBJ databases">
        <title>Connecting structure to function with the recovery of over 1000 high-quality activated sludge metagenome-assembled genomes encoding full-length rRNA genes using long-read sequencing.</title>
        <authorList>
            <person name="Singleton C.M."/>
            <person name="Petriglieri F."/>
            <person name="Kristensen J.M."/>
            <person name="Kirkegaard R.H."/>
            <person name="Michaelsen T.Y."/>
            <person name="Andersen M.H."/>
            <person name="Karst S.M."/>
            <person name="Dueholm M.S."/>
            <person name="Nielsen P.H."/>
            <person name="Albertsen M."/>
        </authorList>
    </citation>
    <scope>NUCLEOTIDE SEQUENCE</scope>
    <source>
        <strain evidence="5">Fred_18-Q3-R57-64_BAT3C.431</strain>
    </source>
</reference>
<comment type="similarity">
    <text evidence="1">Belongs to the snRNP Sm proteins family.</text>
</comment>
<evidence type="ECO:0000256" key="2">
    <source>
        <dbReference type="ARBA" id="ARBA00021121"/>
    </source>
</evidence>
<sequence>MQQNTTPNSRPFDLLSDSVNKTVLVELKDKIQMRGTLKAFDVHMNIVLENAESMENGDPKTKYGKVILRGDNILLISP</sequence>
<name>A0A7T9I1Y9_9ARCH</name>
<dbReference type="GO" id="GO:1990904">
    <property type="term" value="C:ribonucleoprotein complex"/>
    <property type="evidence" value="ECO:0007669"/>
    <property type="project" value="UniProtKB-KW"/>
</dbReference>
<dbReference type="CDD" id="cd01731">
    <property type="entry name" value="archaeal_Sm1"/>
    <property type="match status" value="1"/>
</dbReference>
<dbReference type="Pfam" id="PF01423">
    <property type="entry name" value="LSM"/>
    <property type="match status" value="1"/>
</dbReference>
<dbReference type="EMBL" id="CP064981">
    <property type="protein sequence ID" value="QQR92541.1"/>
    <property type="molecule type" value="Genomic_DNA"/>
</dbReference>
<dbReference type="InterPro" id="IPR001163">
    <property type="entry name" value="Sm_dom_euk/arc"/>
</dbReference>